<dbReference type="PIRSF" id="PIRSF001439">
    <property type="entry name" value="CryM"/>
    <property type="match status" value="1"/>
</dbReference>
<protein>
    <submittedName>
        <fullName evidence="2">Delta(1)-pyrroline-2-carboxylate reductase</fullName>
        <ecNumber evidence="2">1.5.1.49</ecNumber>
    </submittedName>
</protein>
<gene>
    <name evidence="2" type="primary">lhpI</name>
    <name evidence="2" type="ORF">VVAX_04885</name>
</gene>
<keyword evidence="2" id="KW-0560">Oxidoreductase</keyword>
<dbReference type="GO" id="GO:0016491">
    <property type="term" value="F:oxidoreductase activity"/>
    <property type="evidence" value="ECO:0007669"/>
    <property type="project" value="UniProtKB-KW"/>
</dbReference>
<evidence type="ECO:0000256" key="1">
    <source>
        <dbReference type="ARBA" id="ARBA00008903"/>
    </source>
</evidence>
<dbReference type="InterPro" id="IPR036291">
    <property type="entry name" value="NAD(P)-bd_dom_sf"/>
</dbReference>
<dbReference type="EMBL" id="LR743507">
    <property type="protein sequence ID" value="CAA2108370.1"/>
    <property type="molecule type" value="Genomic_DNA"/>
</dbReference>
<dbReference type="FunFam" id="3.40.50.720:FF:000311">
    <property type="entry name" value="Ornithine cyclodeaminase"/>
    <property type="match status" value="1"/>
</dbReference>
<dbReference type="Gene3D" id="3.30.1780.10">
    <property type="entry name" value="ornithine cyclodeaminase, domain 1"/>
    <property type="match status" value="1"/>
</dbReference>
<proteinExistence type="inferred from homology"/>
<dbReference type="InterPro" id="IPR003462">
    <property type="entry name" value="ODC_Mu_crystall"/>
</dbReference>
<comment type="similarity">
    <text evidence="1">Belongs to the ornithine cyclodeaminase/mu-crystallin family.</text>
</comment>
<name>A0A679JHV6_VARPD</name>
<sequence>MKHFDEAATRKPLAFERLVPALRAAFAAGAQVPPRHVHAVETAPGSTADSAGSSGSSSDKGTVLIMPAWSDAGFLGIKTINIFPGNSARGLPGLHATYVLYDARTGVPLAMMDGNEITARRTAAASALGASFLARADARRLLVLGTGRIARMLPAAHASVRPIDEVRVWNHRPEGAEALAAQWRAEGWNAHAVTDLQAAVRQADIVSCATLATAPLVRGEWLAPGSHLDLIGSFTPAMREADVQCFAGAGTFVDTDEALQKSGDLLDAMAAGTLKAHEVRGTLAALCRGECAGRSDEAQRTVFKAVGSAIEDLTAATLVWQDAI</sequence>
<dbReference type="AlphaFoldDB" id="A0A679JHV6"/>
<evidence type="ECO:0000313" key="2">
    <source>
        <dbReference type="EMBL" id="CAA2108370.1"/>
    </source>
</evidence>
<dbReference type="Gene3D" id="3.40.50.720">
    <property type="entry name" value="NAD(P)-binding Rossmann-like Domain"/>
    <property type="match status" value="1"/>
</dbReference>
<accession>A0A679JHV6</accession>
<dbReference type="RefSeq" id="WP_339092390.1">
    <property type="nucleotide sequence ID" value="NZ_LR743507.1"/>
</dbReference>
<dbReference type="GO" id="GO:0005737">
    <property type="term" value="C:cytoplasm"/>
    <property type="evidence" value="ECO:0007669"/>
    <property type="project" value="TreeGrafter"/>
</dbReference>
<dbReference type="InterPro" id="IPR023401">
    <property type="entry name" value="ODC_N"/>
</dbReference>
<organism evidence="2">
    <name type="scientific">Variovorax paradoxus</name>
    <dbReference type="NCBI Taxonomy" id="34073"/>
    <lineage>
        <taxon>Bacteria</taxon>
        <taxon>Pseudomonadati</taxon>
        <taxon>Pseudomonadota</taxon>
        <taxon>Betaproteobacteria</taxon>
        <taxon>Burkholderiales</taxon>
        <taxon>Comamonadaceae</taxon>
        <taxon>Variovorax</taxon>
    </lineage>
</organism>
<dbReference type="PANTHER" id="PTHR13812">
    <property type="entry name" value="KETIMINE REDUCTASE MU-CRYSTALLIN"/>
    <property type="match status" value="1"/>
</dbReference>
<dbReference type="EC" id="1.5.1.49" evidence="2"/>
<dbReference type="SUPFAM" id="SSF51735">
    <property type="entry name" value="NAD(P)-binding Rossmann-fold domains"/>
    <property type="match status" value="1"/>
</dbReference>
<dbReference type="Pfam" id="PF02423">
    <property type="entry name" value="OCD_Mu_crystall"/>
    <property type="match status" value="1"/>
</dbReference>
<reference evidence="2" key="1">
    <citation type="submission" date="2019-12" db="EMBL/GenBank/DDBJ databases">
        <authorList>
            <person name="Cremers G."/>
        </authorList>
    </citation>
    <scope>NUCLEOTIDE SEQUENCE</scope>
    <source>
        <strain evidence="2">Vvax</strain>
    </source>
</reference>
<dbReference type="GO" id="GO:0019752">
    <property type="term" value="P:carboxylic acid metabolic process"/>
    <property type="evidence" value="ECO:0007669"/>
    <property type="project" value="UniProtKB-ARBA"/>
</dbReference>
<dbReference type="PANTHER" id="PTHR13812:SF19">
    <property type="entry name" value="KETIMINE REDUCTASE MU-CRYSTALLIN"/>
    <property type="match status" value="1"/>
</dbReference>
<dbReference type="NCBIfam" id="NF004793">
    <property type="entry name" value="PRK06141.1"/>
    <property type="match status" value="1"/>
</dbReference>